<keyword evidence="2" id="KW-1185">Reference proteome</keyword>
<comment type="caution">
    <text evidence="1">The sequence shown here is derived from an EMBL/GenBank/DDBJ whole genome shotgun (WGS) entry which is preliminary data.</text>
</comment>
<organism evidence="1 2">
    <name type="scientific">Candidatus Mycoplasma haematobovis</name>
    <dbReference type="NCBI Taxonomy" id="432608"/>
    <lineage>
        <taxon>Bacteria</taxon>
        <taxon>Bacillati</taxon>
        <taxon>Mycoplasmatota</taxon>
        <taxon>Mollicutes</taxon>
        <taxon>Mycoplasmataceae</taxon>
        <taxon>Mycoplasma</taxon>
    </lineage>
</organism>
<dbReference type="STRING" id="432608.A6V39_00115"/>
<proteinExistence type="predicted"/>
<reference evidence="2" key="1">
    <citation type="submission" date="2016-04" db="EMBL/GenBank/DDBJ databases">
        <authorList>
            <person name="Quiroz-Castaneda R.E."/>
            <person name="Martinez-Ocampo F."/>
        </authorList>
    </citation>
    <scope>NUCLEOTIDE SEQUENCE [LARGE SCALE GENOMIC DNA]</scope>
    <source>
        <strain evidence="2">INIFAP01</strain>
    </source>
</reference>
<dbReference type="RefSeq" id="WP_187149686.1">
    <property type="nucleotide sequence ID" value="NZ_LWUJ01000010.1"/>
</dbReference>
<evidence type="ECO:0000313" key="1">
    <source>
        <dbReference type="EMBL" id="OAL10453.1"/>
    </source>
</evidence>
<accession>A0A1A9QDB2</accession>
<sequence>MSALTRVAIGVGAIGGTAGGGYLLHRQLSTDNIEKKLTTNKYQILGDSDKEWTNILISYRATVVSNKDLQFDDFTGTENSENTLKEKCKDILQKSANIEKDYKKAAQWCVIPKTLPELLIQDKYEKLDTNEGDDLVNQKEWNDKITEHNKKDKNQTKRFTDLEGVTGDTMQQNEAGRKAIKKKCKELESKKHYEQDFSANLEKAKLWCAIEKSK</sequence>
<name>A0A1A9QDB2_9MOLU</name>
<dbReference type="Proteomes" id="UP000077623">
    <property type="component" value="Unassembled WGS sequence"/>
</dbReference>
<protein>
    <submittedName>
        <fullName evidence="1">Uncharacterized protein</fullName>
    </submittedName>
</protein>
<gene>
    <name evidence="1" type="ORF">A6V39_00115</name>
</gene>
<dbReference type="EMBL" id="LWUJ01000010">
    <property type="protein sequence ID" value="OAL10453.1"/>
    <property type="molecule type" value="Genomic_DNA"/>
</dbReference>
<dbReference type="AlphaFoldDB" id="A0A1A9QDB2"/>
<evidence type="ECO:0000313" key="2">
    <source>
        <dbReference type="Proteomes" id="UP000077623"/>
    </source>
</evidence>